<gene>
    <name evidence="1" type="ORF">CUMW_263130</name>
</gene>
<organism evidence="1 2">
    <name type="scientific">Citrus unshiu</name>
    <name type="common">Satsuma mandarin</name>
    <name type="synonym">Citrus nobilis var. unshiu</name>
    <dbReference type="NCBI Taxonomy" id="55188"/>
    <lineage>
        <taxon>Eukaryota</taxon>
        <taxon>Viridiplantae</taxon>
        <taxon>Streptophyta</taxon>
        <taxon>Embryophyta</taxon>
        <taxon>Tracheophyta</taxon>
        <taxon>Spermatophyta</taxon>
        <taxon>Magnoliopsida</taxon>
        <taxon>eudicotyledons</taxon>
        <taxon>Gunneridae</taxon>
        <taxon>Pentapetalae</taxon>
        <taxon>rosids</taxon>
        <taxon>malvids</taxon>
        <taxon>Sapindales</taxon>
        <taxon>Rutaceae</taxon>
        <taxon>Aurantioideae</taxon>
        <taxon>Citrus</taxon>
    </lineage>
</organism>
<dbReference type="Proteomes" id="UP000236630">
    <property type="component" value="Unassembled WGS sequence"/>
</dbReference>
<protein>
    <submittedName>
        <fullName evidence="1">Uncharacterized protein</fullName>
    </submittedName>
</protein>
<name>A0A2H5QUK7_CITUN</name>
<keyword evidence="2" id="KW-1185">Reference proteome</keyword>
<evidence type="ECO:0000313" key="1">
    <source>
        <dbReference type="EMBL" id="GAY68308.1"/>
    </source>
</evidence>
<dbReference type="AlphaFoldDB" id="A0A2H5QUK7"/>
<proteinExistence type="predicted"/>
<evidence type="ECO:0000313" key="2">
    <source>
        <dbReference type="Proteomes" id="UP000236630"/>
    </source>
</evidence>
<comment type="caution">
    <text evidence="1">The sequence shown here is derived from an EMBL/GenBank/DDBJ whole genome shotgun (WGS) entry which is preliminary data.</text>
</comment>
<reference evidence="1 2" key="1">
    <citation type="journal article" date="2017" name="Front. Genet.">
        <title>Draft sequencing of the heterozygous diploid genome of Satsuma (Citrus unshiu Marc.) using a hybrid assembly approach.</title>
        <authorList>
            <person name="Shimizu T."/>
            <person name="Tanizawa Y."/>
            <person name="Mochizuki T."/>
            <person name="Nagasaki H."/>
            <person name="Yoshioka T."/>
            <person name="Toyoda A."/>
            <person name="Fujiyama A."/>
            <person name="Kaminuma E."/>
            <person name="Nakamura Y."/>
        </authorList>
    </citation>
    <scope>NUCLEOTIDE SEQUENCE [LARGE SCALE GENOMIC DNA]</scope>
    <source>
        <strain evidence="2">cv. Miyagawa wase</strain>
    </source>
</reference>
<accession>A0A2H5QUK7</accession>
<dbReference type="EMBL" id="BDQV01000856">
    <property type="protein sequence ID" value="GAY68308.1"/>
    <property type="molecule type" value="Genomic_DNA"/>
</dbReference>
<sequence>MKSNHQNFPDSLLQQYNFVTNTTEAPAENTATKEVKRNREQCSVIVVAGATIAVAILEQQGRKLSAGYENSNKRQLMMRGHYFIASKLDIVKRDNQPRSVPRTFKRIGRLGGMRTYSRPPFKGGLSSNSMPYWNQISFELPLKFSLDDSVKGGVLRIPCGEDVFTELISSVSAQVHDSVTKKLYQNLQKCLKNSFVGPSECSQFATSVVTLHEVLMLKSGHPWPDQIVSPTTVLTMTKRLHSTNFSNCPSSWGPNHSPSSFQTWAHRNKSETPVVFSGCSSCPGLSIVLNASRID</sequence>